<dbReference type="RefSeq" id="WP_271174596.1">
    <property type="nucleotide sequence ID" value="NZ_BSEJ01000020.1"/>
</dbReference>
<feature type="transmembrane region" description="Helical" evidence="1">
    <location>
        <begin position="149"/>
        <end position="170"/>
    </location>
</feature>
<feature type="transmembrane region" description="Helical" evidence="1">
    <location>
        <begin position="89"/>
        <end position="111"/>
    </location>
</feature>
<evidence type="ECO:0000313" key="4">
    <source>
        <dbReference type="Proteomes" id="UP001142462"/>
    </source>
</evidence>
<feature type="transmembrane region" description="Helical" evidence="1">
    <location>
        <begin position="21"/>
        <end position="41"/>
    </location>
</feature>
<accession>A0A9W6H5U9</accession>
<keyword evidence="1" id="KW-0472">Membrane</keyword>
<reference evidence="3" key="2">
    <citation type="submission" date="2023-01" db="EMBL/GenBank/DDBJ databases">
        <authorList>
            <person name="Sun Q."/>
            <person name="Evtushenko L."/>
        </authorList>
    </citation>
    <scope>NUCLEOTIDE SEQUENCE</scope>
    <source>
        <strain evidence="3">VKM Ac-1020</strain>
    </source>
</reference>
<dbReference type="InterPro" id="IPR009936">
    <property type="entry name" value="DUF1468"/>
</dbReference>
<name>A0A9W6H5U9_9MICO</name>
<gene>
    <name evidence="3" type="ORF">GCM10017576_30470</name>
</gene>
<evidence type="ECO:0000259" key="2">
    <source>
        <dbReference type="Pfam" id="PF07331"/>
    </source>
</evidence>
<evidence type="ECO:0000256" key="1">
    <source>
        <dbReference type="SAM" id="Phobius"/>
    </source>
</evidence>
<proteinExistence type="predicted"/>
<keyword evidence="1" id="KW-0812">Transmembrane</keyword>
<organism evidence="3 4">
    <name type="scientific">Microbacterium barkeri</name>
    <dbReference type="NCBI Taxonomy" id="33917"/>
    <lineage>
        <taxon>Bacteria</taxon>
        <taxon>Bacillati</taxon>
        <taxon>Actinomycetota</taxon>
        <taxon>Actinomycetes</taxon>
        <taxon>Micrococcales</taxon>
        <taxon>Microbacteriaceae</taxon>
        <taxon>Microbacterium</taxon>
    </lineage>
</organism>
<feature type="transmembrane region" description="Helical" evidence="1">
    <location>
        <begin position="56"/>
        <end position="77"/>
    </location>
</feature>
<sequence>MNVDAEAEPGTTPRPSRALEIAFAGTALVFCVVYFALGLQIELRREVPGQMDARTWPLVLGVLGIVVSLVLVAIAITRPPSTRSDLERVAVGGPLRVVLTLLVSGGFLALWSFSDVIAFGYRIQLFPIAAAIYLVALLLLFGQRRLIGLIVYPVAVTAFVYVVFGLLLRIPL</sequence>
<feature type="domain" description="DUF1468" evidence="2">
    <location>
        <begin position="23"/>
        <end position="172"/>
    </location>
</feature>
<protein>
    <recommendedName>
        <fullName evidence="2">DUF1468 domain-containing protein</fullName>
    </recommendedName>
</protein>
<evidence type="ECO:0000313" key="3">
    <source>
        <dbReference type="EMBL" id="GLJ62916.1"/>
    </source>
</evidence>
<dbReference type="EMBL" id="BSEJ01000020">
    <property type="protein sequence ID" value="GLJ62916.1"/>
    <property type="molecule type" value="Genomic_DNA"/>
</dbReference>
<keyword evidence="4" id="KW-1185">Reference proteome</keyword>
<dbReference type="AlphaFoldDB" id="A0A9W6H5U9"/>
<feature type="transmembrane region" description="Helical" evidence="1">
    <location>
        <begin position="123"/>
        <end position="142"/>
    </location>
</feature>
<reference evidence="3" key="1">
    <citation type="journal article" date="2014" name="Int. J. Syst. Evol. Microbiol.">
        <title>Complete genome sequence of Corynebacterium casei LMG S-19264T (=DSM 44701T), isolated from a smear-ripened cheese.</title>
        <authorList>
            <consortium name="US DOE Joint Genome Institute (JGI-PGF)"/>
            <person name="Walter F."/>
            <person name="Albersmeier A."/>
            <person name="Kalinowski J."/>
            <person name="Ruckert C."/>
        </authorList>
    </citation>
    <scope>NUCLEOTIDE SEQUENCE</scope>
    <source>
        <strain evidence="3">VKM Ac-1020</strain>
    </source>
</reference>
<dbReference type="Pfam" id="PF07331">
    <property type="entry name" value="TctB"/>
    <property type="match status" value="1"/>
</dbReference>
<dbReference type="Proteomes" id="UP001142462">
    <property type="component" value="Unassembled WGS sequence"/>
</dbReference>
<keyword evidence="1" id="KW-1133">Transmembrane helix</keyword>
<comment type="caution">
    <text evidence="3">The sequence shown here is derived from an EMBL/GenBank/DDBJ whole genome shotgun (WGS) entry which is preliminary data.</text>
</comment>